<keyword evidence="4" id="KW-0645">Protease</keyword>
<dbReference type="InterPro" id="IPR001460">
    <property type="entry name" value="PCN-bd_Tpept"/>
</dbReference>
<keyword evidence="19" id="KW-1185">Reference proteome</keyword>
<dbReference type="SUPFAM" id="SSF53955">
    <property type="entry name" value="Lysozyme-like"/>
    <property type="match status" value="1"/>
</dbReference>
<dbReference type="Gene3D" id="1.10.3810.10">
    <property type="entry name" value="Biosynthetic peptidoglycan transglycosylase-like"/>
    <property type="match status" value="1"/>
</dbReference>
<dbReference type="KEGG" id="grc:GI584_16505"/>
<keyword evidence="6" id="KW-0808">Transferase</keyword>
<comment type="similarity">
    <text evidence="2">In the N-terminal section; belongs to the glycosyltransferase 51 family.</text>
</comment>
<evidence type="ECO:0000256" key="2">
    <source>
        <dbReference type="ARBA" id="ARBA00007739"/>
    </source>
</evidence>
<dbReference type="GO" id="GO:0009252">
    <property type="term" value="P:peptidoglycan biosynthetic process"/>
    <property type="evidence" value="ECO:0007669"/>
    <property type="project" value="UniProtKB-KW"/>
</dbReference>
<evidence type="ECO:0000256" key="4">
    <source>
        <dbReference type="ARBA" id="ARBA00022670"/>
    </source>
</evidence>
<evidence type="ECO:0000256" key="6">
    <source>
        <dbReference type="ARBA" id="ARBA00022679"/>
    </source>
</evidence>
<evidence type="ECO:0000256" key="15">
    <source>
        <dbReference type="SAM" id="Phobius"/>
    </source>
</evidence>
<dbReference type="PANTHER" id="PTHR32282">
    <property type="entry name" value="BINDING PROTEIN TRANSPEPTIDASE, PUTATIVE-RELATED"/>
    <property type="match status" value="1"/>
</dbReference>
<evidence type="ECO:0000256" key="5">
    <source>
        <dbReference type="ARBA" id="ARBA00022676"/>
    </source>
</evidence>
<feature type="compositionally biased region" description="Basic and acidic residues" evidence="14">
    <location>
        <begin position="741"/>
        <end position="750"/>
    </location>
</feature>
<sequence>MSHMTMKRTTRRKRKQKRCIRIIIATFLIFLSLLIIGGISLFALIQDTPALSEEQLQNPSTSVIYDKNENKVANITGNEHRLPVNIDDVPTQVQNAFIAIEDARFRKHSGVDLKRIAGAILANMEEGWGAEGGSTITQQVVKNTYLSPEKTLKRKAQEAYLAIQMEKNYSKDEILEMYINTIYFGHGAYGLGAAAEVYFNKDVSELTVSEAALLAGLPQRPSGYDPFKYPEAATDRREIVLSAMERHNFISSEMAEEAKNTEIESMLSQEQENNSYQGFIDYAIEELIKKGFEENELYNGGFKIYTTLDPEAQAFTNEVMTGTDTIPFPDEAFKAGVVLMDTKTGAIRAIGGNRDPEAEGIQRGFNFATDIKRQPGSTIKPILDYGPAIEYNNWSTYHQIKDEKLELDGKEFKNYDGRFHGIVSMRESLVNSYNIPAIKTFLELENDQAKQFAANLGIDLEHAYPSYAIGGFGNEDGVSPLKMAGAYATFGNNGQYHEPYAVTKVEYPAGEVRELESEGQKAMNDYTAYMITDMLKDVVEEGTGTLARIDGLPMAGKTGTTNPPEGISAGSTDSWFVGYTTEYTAAVWTGYETTSTEQFISKEDARISRLLFKEIMSHASQDIETADFTKPSSVEEVMIDTRNGKVASNHTPSSSIVAELFVKGTTIPMEYKPVQKDTTNNNSNNQEEKEKKEKEKDQKEEKKEQEKMEKEKKKEEEKKKKEEKEDNNQEKQDSDDNNASNRDKKEKNTDEDANNNSEQNDNSEEDSEDSQEENDSNETDQPGSDDESNKEEESIESDKNNNEEEED</sequence>
<dbReference type="PANTHER" id="PTHR32282:SF29">
    <property type="entry name" value="PENICILLIN-BINDING PROTEIN 1A"/>
    <property type="match status" value="1"/>
</dbReference>
<organism evidence="18 19">
    <name type="scientific">Gracilibacillus salitolerans</name>
    <dbReference type="NCBI Taxonomy" id="2663022"/>
    <lineage>
        <taxon>Bacteria</taxon>
        <taxon>Bacillati</taxon>
        <taxon>Bacillota</taxon>
        <taxon>Bacilli</taxon>
        <taxon>Bacillales</taxon>
        <taxon>Bacillaceae</taxon>
        <taxon>Gracilibacillus</taxon>
    </lineage>
</organism>
<evidence type="ECO:0000256" key="7">
    <source>
        <dbReference type="ARBA" id="ARBA00022801"/>
    </source>
</evidence>
<comment type="similarity">
    <text evidence="1">In the C-terminal section; belongs to the transpeptidase family.</text>
</comment>
<keyword evidence="11" id="KW-0961">Cell wall biogenesis/degradation</keyword>
<proteinExistence type="inferred from homology"/>
<evidence type="ECO:0000259" key="17">
    <source>
        <dbReference type="Pfam" id="PF00912"/>
    </source>
</evidence>
<dbReference type="Proteomes" id="UP000339690">
    <property type="component" value="Chromosome"/>
</dbReference>
<dbReference type="AlphaFoldDB" id="A0A5Q2TKS0"/>
<dbReference type="InterPro" id="IPR012338">
    <property type="entry name" value="Beta-lactam/transpept-like"/>
</dbReference>
<feature type="domain" description="Penicillin-binding protein transpeptidase" evidence="16">
    <location>
        <begin position="336"/>
        <end position="616"/>
    </location>
</feature>
<feature type="transmembrane region" description="Helical" evidence="15">
    <location>
        <begin position="20"/>
        <end position="45"/>
    </location>
</feature>
<dbReference type="InterPro" id="IPR050396">
    <property type="entry name" value="Glycosyltr_51/Transpeptidase"/>
</dbReference>
<comment type="catalytic activity">
    <reaction evidence="13">
        <text>[GlcNAc-(1-&gt;4)-Mur2Ac(oyl-L-Ala-gamma-D-Glu-L-Lys-D-Ala-D-Ala)](n)-di-trans,octa-cis-undecaprenyl diphosphate + beta-D-GlcNAc-(1-&gt;4)-Mur2Ac(oyl-L-Ala-gamma-D-Glu-L-Lys-D-Ala-D-Ala)-di-trans,octa-cis-undecaprenyl diphosphate = [GlcNAc-(1-&gt;4)-Mur2Ac(oyl-L-Ala-gamma-D-Glu-L-Lys-D-Ala-D-Ala)](n+1)-di-trans,octa-cis-undecaprenyl diphosphate + di-trans,octa-cis-undecaprenyl diphosphate + H(+)</text>
        <dbReference type="Rhea" id="RHEA:23708"/>
        <dbReference type="Rhea" id="RHEA-COMP:9602"/>
        <dbReference type="Rhea" id="RHEA-COMP:9603"/>
        <dbReference type="ChEBI" id="CHEBI:15378"/>
        <dbReference type="ChEBI" id="CHEBI:58405"/>
        <dbReference type="ChEBI" id="CHEBI:60033"/>
        <dbReference type="ChEBI" id="CHEBI:78435"/>
        <dbReference type="EC" id="2.4.99.28"/>
    </reaction>
</comment>
<keyword evidence="15" id="KW-0812">Transmembrane</keyword>
<dbReference type="NCBIfam" id="TIGR02074">
    <property type="entry name" value="PBP_1a_fam"/>
    <property type="match status" value="1"/>
</dbReference>
<evidence type="ECO:0000259" key="16">
    <source>
        <dbReference type="Pfam" id="PF00905"/>
    </source>
</evidence>
<evidence type="ECO:0000256" key="14">
    <source>
        <dbReference type="SAM" id="MobiDB-lite"/>
    </source>
</evidence>
<dbReference type="GO" id="GO:0009002">
    <property type="term" value="F:serine-type D-Ala-D-Ala carboxypeptidase activity"/>
    <property type="evidence" value="ECO:0007669"/>
    <property type="project" value="UniProtKB-EC"/>
</dbReference>
<evidence type="ECO:0000256" key="12">
    <source>
        <dbReference type="ARBA" id="ARBA00034000"/>
    </source>
</evidence>
<feature type="region of interest" description="Disordered" evidence="14">
    <location>
        <begin position="671"/>
        <end position="807"/>
    </location>
</feature>
<dbReference type="GO" id="GO:0006508">
    <property type="term" value="P:proteolysis"/>
    <property type="evidence" value="ECO:0007669"/>
    <property type="project" value="UniProtKB-KW"/>
</dbReference>
<keyword evidence="9" id="KW-0573">Peptidoglycan synthesis</keyword>
<dbReference type="Pfam" id="PF00905">
    <property type="entry name" value="Transpeptidase"/>
    <property type="match status" value="1"/>
</dbReference>
<keyword evidence="8" id="KW-0133">Cell shape</keyword>
<feature type="compositionally biased region" description="Basic and acidic residues" evidence="14">
    <location>
        <begin position="686"/>
        <end position="734"/>
    </location>
</feature>
<dbReference type="Gene3D" id="3.40.710.10">
    <property type="entry name" value="DD-peptidase/beta-lactamase superfamily"/>
    <property type="match status" value="1"/>
</dbReference>
<dbReference type="InterPro" id="IPR036950">
    <property type="entry name" value="PBP_transglycosylase"/>
</dbReference>
<evidence type="ECO:0000256" key="8">
    <source>
        <dbReference type="ARBA" id="ARBA00022960"/>
    </source>
</evidence>
<dbReference type="GO" id="GO:0008360">
    <property type="term" value="P:regulation of cell shape"/>
    <property type="evidence" value="ECO:0007669"/>
    <property type="project" value="UniProtKB-KW"/>
</dbReference>
<evidence type="ECO:0000256" key="10">
    <source>
        <dbReference type="ARBA" id="ARBA00023268"/>
    </source>
</evidence>
<evidence type="ECO:0000256" key="11">
    <source>
        <dbReference type="ARBA" id="ARBA00023316"/>
    </source>
</evidence>
<dbReference type="InterPro" id="IPR023346">
    <property type="entry name" value="Lysozyme-like_dom_sf"/>
</dbReference>
<evidence type="ECO:0000256" key="3">
    <source>
        <dbReference type="ARBA" id="ARBA00022645"/>
    </source>
</evidence>
<gene>
    <name evidence="18" type="ORF">GI584_16505</name>
</gene>
<dbReference type="EMBL" id="CP045915">
    <property type="protein sequence ID" value="QGH35549.1"/>
    <property type="molecule type" value="Genomic_DNA"/>
</dbReference>
<name>A0A5Q2TKS0_9BACI</name>
<keyword evidence="10" id="KW-0511">Multifunctional enzyme</keyword>
<accession>A0A5Q2TKS0</accession>
<feature type="domain" description="Glycosyl transferase family 51" evidence="17">
    <location>
        <begin position="70"/>
        <end position="244"/>
    </location>
</feature>
<dbReference type="GO" id="GO:0008658">
    <property type="term" value="F:penicillin binding"/>
    <property type="evidence" value="ECO:0007669"/>
    <property type="project" value="InterPro"/>
</dbReference>
<protein>
    <submittedName>
        <fullName evidence="18">PBP1A family penicillin-binding protein</fullName>
    </submittedName>
</protein>
<evidence type="ECO:0000256" key="9">
    <source>
        <dbReference type="ARBA" id="ARBA00022984"/>
    </source>
</evidence>
<dbReference type="GO" id="GO:0008955">
    <property type="term" value="F:peptidoglycan glycosyltransferase activity"/>
    <property type="evidence" value="ECO:0007669"/>
    <property type="project" value="UniProtKB-EC"/>
</dbReference>
<keyword evidence="5" id="KW-0328">Glycosyltransferase</keyword>
<dbReference type="GO" id="GO:0071555">
    <property type="term" value="P:cell wall organization"/>
    <property type="evidence" value="ECO:0007669"/>
    <property type="project" value="UniProtKB-KW"/>
</dbReference>
<dbReference type="FunFam" id="1.10.3810.10:FF:000001">
    <property type="entry name" value="Penicillin-binding protein 1A"/>
    <property type="match status" value="1"/>
</dbReference>
<feature type="compositionally biased region" description="Acidic residues" evidence="14">
    <location>
        <begin position="761"/>
        <end position="795"/>
    </location>
</feature>
<dbReference type="GO" id="GO:0030288">
    <property type="term" value="C:outer membrane-bounded periplasmic space"/>
    <property type="evidence" value="ECO:0007669"/>
    <property type="project" value="TreeGrafter"/>
</dbReference>
<keyword evidence="15" id="KW-1133">Transmembrane helix</keyword>
<dbReference type="Pfam" id="PF00912">
    <property type="entry name" value="Transgly"/>
    <property type="match status" value="1"/>
</dbReference>
<evidence type="ECO:0000313" key="18">
    <source>
        <dbReference type="EMBL" id="QGH35549.1"/>
    </source>
</evidence>
<evidence type="ECO:0000313" key="19">
    <source>
        <dbReference type="Proteomes" id="UP000339690"/>
    </source>
</evidence>
<feature type="compositionally biased region" description="Basic and acidic residues" evidence="14">
    <location>
        <begin position="796"/>
        <end position="807"/>
    </location>
</feature>
<reference evidence="18 19" key="1">
    <citation type="submission" date="2019-11" db="EMBL/GenBank/DDBJ databases">
        <title>Gracilibacillus salitolerans sp. nov., a moderate halophile isolated from a saline soil in northwest China.</title>
        <authorList>
            <person name="Gan L."/>
        </authorList>
    </citation>
    <scope>NUCLEOTIDE SEQUENCE [LARGE SCALE GENOMIC DNA]</scope>
    <source>
        <strain evidence="18 19">SCU50</strain>
    </source>
</reference>
<keyword evidence="3" id="KW-0121">Carboxypeptidase</keyword>
<dbReference type="SUPFAM" id="SSF56601">
    <property type="entry name" value="beta-lactamase/transpeptidase-like"/>
    <property type="match status" value="1"/>
</dbReference>
<keyword evidence="15" id="KW-0472">Membrane</keyword>
<evidence type="ECO:0000256" key="1">
    <source>
        <dbReference type="ARBA" id="ARBA00007090"/>
    </source>
</evidence>
<dbReference type="InterPro" id="IPR001264">
    <property type="entry name" value="Glyco_trans_51"/>
</dbReference>
<evidence type="ECO:0000256" key="13">
    <source>
        <dbReference type="ARBA" id="ARBA00049902"/>
    </source>
</evidence>
<comment type="catalytic activity">
    <reaction evidence="12">
        <text>Preferential cleavage: (Ac)2-L-Lys-D-Ala-|-D-Ala. Also transpeptidation of peptidyl-alanyl moieties that are N-acyl substituents of D-alanine.</text>
        <dbReference type="EC" id="3.4.16.4"/>
    </reaction>
</comment>
<keyword evidence="7" id="KW-0378">Hydrolase</keyword>